<dbReference type="EMBL" id="JH930475">
    <property type="protein sequence ID" value="EKM52245.1"/>
    <property type="molecule type" value="Genomic_DNA"/>
</dbReference>
<sequence>MSSSSPTLPAETIYDIVSIVVVQYLDELLEPSQPTTKGSNKDPGLTKNNPVLPFLIVSLQFRQVTLEVLSDILSIPLRKEGTWRLESKPWTKINPVRKFCATSVEFEAPTLAEVTKFVDSVKSDVLAVYVMLHAVNRIMDKLQRCAVQAVPSLHGLNQLEDVGAAKTLVMDRLPVYLPRCPSAFQSLIQQPMKACLIGVLIAQGYDTPLSILRIQWAQCSAEAVRGVASEASLSAMAKTIRNARQNDAFVFRQWRFNTPFNQAIGAPRFRSWFLLLSHLSSIRGSSNGAAEVKEVAVQLRDLFAGRLLDMGVPLVTDPSDVEQLILQLTLAHP</sequence>
<reference evidence="1 2" key="1">
    <citation type="journal article" date="2012" name="BMC Genomics">
        <title>Comparative genomics of the white-rot fungi, Phanerochaete carnosa and P. chrysosporium, to elucidate the genetic basis of the distinct wood types they colonize.</title>
        <authorList>
            <person name="Suzuki H."/>
            <person name="MacDonald J."/>
            <person name="Syed K."/>
            <person name="Salamov A."/>
            <person name="Hori C."/>
            <person name="Aerts A."/>
            <person name="Henrissat B."/>
            <person name="Wiebenga A."/>
            <person name="vanKuyk P.A."/>
            <person name="Barry K."/>
            <person name="Lindquist E."/>
            <person name="LaButti K."/>
            <person name="Lapidus A."/>
            <person name="Lucas S."/>
            <person name="Coutinho P."/>
            <person name="Gong Y."/>
            <person name="Samejima M."/>
            <person name="Mahadevan R."/>
            <person name="Abou-Zaid M."/>
            <person name="de Vries R.P."/>
            <person name="Igarashi K."/>
            <person name="Yadav J.S."/>
            <person name="Grigoriev I.V."/>
            <person name="Master E.R."/>
        </authorList>
    </citation>
    <scope>NUCLEOTIDE SEQUENCE [LARGE SCALE GENOMIC DNA]</scope>
    <source>
        <strain evidence="1 2">HHB-10118-sp</strain>
    </source>
</reference>
<proteinExistence type="predicted"/>
<name>K5VZI3_PHACS</name>
<dbReference type="GeneID" id="18917748"/>
<evidence type="ECO:0000313" key="1">
    <source>
        <dbReference type="EMBL" id="EKM52245.1"/>
    </source>
</evidence>
<dbReference type="KEGG" id="pco:PHACADRAFT_260483"/>
<evidence type="ECO:0000313" key="2">
    <source>
        <dbReference type="Proteomes" id="UP000008370"/>
    </source>
</evidence>
<dbReference type="InParanoid" id="K5VZI3"/>
<dbReference type="Proteomes" id="UP000008370">
    <property type="component" value="Unassembled WGS sequence"/>
</dbReference>
<keyword evidence="2" id="KW-1185">Reference proteome</keyword>
<gene>
    <name evidence="1" type="ORF">PHACADRAFT_260483</name>
</gene>
<protein>
    <submittedName>
        <fullName evidence="1">Uncharacterized protein</fullName>
    </submittedName>
</protein>
<dbReference type="OrthoDB" id="2802668at2759"/>
<organism evidence="1 2">
    <name type="scientific">Phanerochaete carnosa (strain HHB-10118-sp)</name>
    <name type="common">White-rot fungus</name>
    <name type="synonym">Peniophora carnosa</name>
    <dbReference type="NCBI Taxonomy" id="650164"/>
    <lineage>
        <taxon>Eukaryota</taxon>
        <taxon>Fungi</taxon>
        <taxon>Dikarya</taxon>
        <taxon>Basidiomycota</taxon>
        <taxon>Agaricomycotina</taxon>
        <taxon>Agaricomycetes</taxon>
        <taxon>Polyporales</taxon>
        <taxon>Phanerochaetaceae</taxon>
        <taxon>Phanerochaete</taxon>
    </lineage>
</organism>
<accession>K5VZI3</accession>
<dbReference type="RefSeq" id="XP_007398601.1">
    <property type="nucleotide sequence ID" value="XM_007398539.1"/>
</dbReference>
<dbReference type="AlphaFoldDB" id="K5VZI3"/>
<dbReference type="HOGENOM" id="CLU_834466_0_0_1"/>